<organism evidence="3 4">
    <name type="scientific">Gordonia phage Woes</name>
    <dbReference type="NCBI Taxonomy" id="1838084"/>
    <lineage>
        <taxon>Viruses</taxon>
        <taxon>Duplodnaviria</taxon>
        <taxon>Heunggongvirae</taxon>
        <taxon>Uroviricota</taxon>
        <taxon>Caudoviricetes</taxon>
        <taxon>Woesvirus</taxon>
        <taxon>Woesvirus woes</taxon>
    </lineage>
</organism>
<dbReference type="Proteomes" id="UP000203182">
    <property type="component" value="Segment"/>
</dbReference>
<keyword evidence="2" id="KW-0946">Virion</keyword>
<gene>
    <name evidence="3" type="primary">9</name>
    <name evidence="3" type="ORF">PBI_WOES_9</name>
</gene>
<sequence>MPLPSLTGNPVKYGKVTWTGLVSAMDSLDEDDNPDIDAITGTIIFKPSAPYLKSPSSTPKFTVALMNRQVNIADAQIDEQGRKYIKLEASVGDVQPDSFTWTAVFNLAYKGVFVTIPNATFQLLEGQEIDLTDHIPPADSAAPTSPMVNDVFIARSQAVAARDEAIEARDEAVEAVSGIPTEVLTIPVADATYAPTYGAILAASYGVSPSATRAENVARLQAAVNAAIAAGTNLILPTTGPGETIKVNGTVTIGGAGGIEIQTPGRCVFDQSVREAVFKVSAPNVIIRPGFEFVGTGLNMTGSGGPLEYVRFAAVWLDGGSHGARVYNMKATGFHRALRIDASLTETPEVVPNLRDIIVDGVLAVDCWTGVSVAGVTDLALSNIRGNYKKAFATDDTDTAQPPHLIYIIDRESVGRLNYNVSIRQCHAWDGADGAAYALKGIRGYSYDGLFARNCEGILDLINLTDGKAGSAVSIDDVYPAAGARASVAIKNSVRAEVRAVVTAKTGNYGRLLYVEGGTEDSFIDVDLTVNKTTAVTGNNNGVGRVSGKRNEVRARVTNLGASMQAALSVSSSGSERNTIHDPVTAGSFRYPIELLQGYNHVVEYDARRLVPDAVAGAGATSVFVDAGAVRPLLRNRAVGDVLGTGWFDNFNRTDGASLTLTTDGQAYTMLNGAKFTTVGNASFCNLANIGGAFALPAGGTPNGTWRVKIGTPGVGTDGFVFRTDYAPAGGSAFPVDGIRLGYNTSTSDARPRLQTRLGGGSWTTVATAPNGTAAVAGSEFVITASGTAITVTLDGTSILTYTDNDHGSRVASGLFVNTPATDQWKIDEIQFTPAA</sequence>
<evidence type="ECO:0000256" key="2">
    <source>
        <dbReference type="ARBA" id="ARBA00022844"/>
    </source>
</evidence>
<dbReference type="RefSeq" id="YP_009273400.1">
    <property type="nucleotide sequence ID" value="NC_030905.1"/>
</dbReference>
<evidence type="ECO:0000313" key="3">
    <source>
        <dbReference type="EMBL" id="ANA85783.1"/>
    </source>
</evidence>
<dbReference type="OrthoDB" id="916at10239"/>
<protein>
    <submittedName>
        <fullName evidence="3">Uncharacterized protein</fullName>
    </submittedName>
</protein>
<dbReference type="EMBL" id="KU998240">
    <property type="protein sequence ID" value="ANA85783.1"/>
    <property type="molecule type" value="Genomic_DNA"/>
</dbReference>
<reference evidence="4" key="1">
    <citation type="submission" date="2016-03" db="EMBL/GenBank/DDBJ databases">
        <authorList>
            <person name="Ploux O."/>
        </authorList>
    </citation>
    <scope>NUCLEOTIDE SEQUENCE [LARGE SCALE GENOMIC DNA]</scope>
</reference>
<proteinExistence type="predicted"/>
<keyword evidence="4" id="KW-1185">Reference proteome</keyword>
<dbReference type="KEGG" id="vg:28801367"/>
<dbReference type="InterPro" id="IPR011050">
    <property type="entry name" value="Pectin_lyase_fold/virulence"/>
</dbReference>
<dbReference type="GO" id="GO:0019058">
    <property type="term" value="P:viral life cycle"/>
    <property type="evidence" value="ECO:0007669"/>
    <property type="project" value="UniProtKB-ARBA"/>
</dbReference>
<evidence type="ECO:0000313" key="4">
    <source>
        <dbReference type="Proteomes" id="UP000203182"/>
    </source>
</evidence>
<dbReference type="GO" id="GO:0044423">
    <property type="term" value="C:virion component"/>
    <property type="evidence" value="ECO:0007669"/>
    <property type="project" value="UniProtKB-KW"/>
</dbReference>
<comment type="subcellular location">
    <subcellularLocation>
        <location evidence="1">Virion</location>
    </subcellularLocation>
</comment>
<name>A0A161HT17_9CAUD</name>
<dbReference type="GO" id="GO:0051701">
    <property type="term" value="P:biological process involved in interaction with host"/>
    <property type="evidence" value="ECO:0007669"/>
    <property type="project" value="UniProtKB-ARBA"/>
</dbReference>
<dbReference type="GeneID" id="28801367"/>
<dbReference type="SUPFAM" id="SSF51126">
    <property type="entry name" value="Pectin lyase-like"/>
    <property type="match status" value="1"/>
</dbReference>
<dbReference type="Gene3D" id="2.60.120.560">
    <property type="entry name" value="Exo-inulinase, domain 1"/>
    <property type="match status" value="1"/>
</dbReference>
<accession>A0A161HT17</accession>
<evidence type="ECO:0000256" key="1">
    <source>
        <dbReference type="ARBA" id="ARBA00004328"/>
    </source>
</evidence>